<evidence type="ECO:0000256" key="7">
    <source>
        <dbReference type="RuleBase" id="RU363032"/>
    </source>
</evidence>
<evidence type="ECO:0000313" key="9">
    <source>
        <dbReference type="EMBL" id="KMW14513.1"/>
    </source>
</evidence>
<sequence length="294" mass="32989">MKKSYIRRKENVWLMIFVLPALMLFSIFVVYPFISGIHYSLYDWDGISPDKLYVGIENYKKLFRDKHFMSALWFTVKFTVLTVITQNFGALIVASLLDSTNRLKGFLRGVFFIPNVLSGVIVAFIWGFIFTKVLPAAGQQMGMELLERSWFSQSGTAFWSTIIVSFWLGTGYLTVIYLAGLSTVDANVVESAMLDGISPLQMLFRIKVPLILPSIIVGVFLITMNGLKQFEIVFLMTGGGPYRSTETLALLSYNTAYQKNNFGQAIAQAIIMFVLVAIVTTVQLAVLKGKEVES</sequence>
<comment type="similarity">
    <text evidence="7">Belongs to the binding-protein-dependent transport system permease family.</text>
</comment>
<evidence type="ECO:0000259" key="8">
    <source>
        <dbReference type="PROSITE" id="PS50928"/>
    </source>
</evidence>
<dbReference type="Pfam" id="PF00528">
    <property type="entry name" value="BPD_transp_1"/>
    <property type="match status" value="1"/>
</dbReference>
<dbReference type="SUPFAM" id="SSF161098">
    <property type="entry name" value="MetI-like"/>
    <property type="match status" value="1"/>
</dbReference>
<feature type="transmembrane region" description="Helical" evidence="7">
    <location>
        <begin position="109"/>
        <end position="137"/>
    </location>
</feature>
<dbReference type="PROSITE" id="PS50928">
    <property type="entry name" value="ABC_TM1"/>
    <property type="match status" value="1"/>
</dbReference>
<feature type="transmembrane region" description="Helical" evidence="7">
    <location>
        <begin position="202"/>
        <end position="224"/>
    </location>
</feature>
<feature type="transmembrane region" description="Helical" evidence="7">
    <location>
        <begin position="71"/>
        <end position="97"/>
    </location>
</feature>
<feature type="transmembrane region" description="Helical" evidence="7">
    <location>
        <begin position="12"/>
        <end position="34"/>
    </location>
</feature>
<dbReference type="PATRIC" id="fig|742734.4.peg.5162"/>
<accession>A0A0J9BNY7</accession>
<dbReference type="InterPro" id="IPR000515">
    <property type="entry name" value="MetI-like"/>
</dbReference>
<dbReference type="PANTHER" id="PTHR30193">
    <property type="entry name" value="ABC TRANSPORTER PERMEASE PROTEIN"/>
    <property type="match status" value="1"/>
</dbReference>
<dbReference type="RefSeq" id="WP_007859416.1">
    <property type="nucleotide sequence ID" value="NZ_KQ235883.1"/>
</dbReference>
<feature type="transmembrane region" description="Helical" evidence="7">
    <location>
        <begin position="157"/>
        <end position="181"/>
    </location>
</feature>
<keyword evidence="6 7" id="KW-0472">Membrane</keyword>
<dbReference type="GO" id="GO:0005886">
    <property type="term" value="C:plasma membrane"/>
    <property type="evidence" value="ECO:0007669"/>
    <property type="project" value="UniProtKB-SubCell"/>
</dbReference>
<dbReference type="InterPro" id="IPR051393">
    <property type="entry name" value="ABC_transporter_permease"/>
</dbReference>
<evidence type="ECO:0000256" key="4">
    <source>
        <dbReference type="ARBA" id="ARBA00022692"/>
    </source>
</evidence>
<dbReference type="PANTHER" id="PTHR30193:SF37">
    <property type="entry name" value="INNER MEMBRANE ABC TRANSPORTER PERMEASE PROTEIN YCJO"/>
    <property type="match status" value="1"/>
</dbReference>
<feature type="domain" description="ABC transmembrane type-1" evidence="8">
    <location>
        <begin position="72"/>
        <end position="283"/>
    </location>
</feature>
<protein>
    <recommendedName>
        <fullName evidence="8">ABC transmembrane type-1 domain-containing protein</fullName>
    </recommendedName>
</protein>
<gene>
    <name evidence="9" type="ORF">HMPREF9470_04819</name>
</gene>
<evidence type="ECO:0000256" key="6">
    <source>
        <dbReference type="ARBA" id="ARBA00023136"/>
    </source>
</evidence>
<dbReference type="OrthoDB" id="9786413at2"/>
<organism evidence="9 10">
    <name type="scientific">[Clostridium] citroniae WAL-19142</name>
    <dbReference type="NCBI Taxonomy" id="742734"/>
    <lineage>
        <taxon>Bacteria</taxon>
        <taxon>Bacillati</taxon>
        <taxon>Bacillota</taxon>
        <taxon>Clostridia</taxon>
        <taxon>Lachnospirales</taxon>
        <taxon>Lachnospiraceae</taxon>
        <taxon>Enterocloster</taxon>
    </lineage>
</organism>
<dbReference type="Gene3D" id="1.10.3720.10">
    <property type="entry name" value="MetI-like"/>
    <property type="match status" value="1"/>
</dbReference>
<keyword evidence="5 7" id="KW-1133">Transmembrane helix</keyword>
<evidence type="ECO:0000313" key="10">
    <source>
        <dbReference type="Proteomes" id="UP000037392"/>
    </source>
</evidence>
<evidence type="ECO:0000256" key="3">
    <source>
        <dbReference type="ARBA" id="ARBA00022475"/>
    </source>
</evidence>
<evidence type="ECO:0000256" key="2">
    <source>
        <dbReference type="ARBA" id="ARBA00022448"/>
    </source>
</evidence>
<dbReference type="AlphaFoldDB" id="A0A0J9BNY7"/>
<keyword evidence="3" id="KW-1003">Cell membrane</keyword>
<dbReference type="GO" id="GO:0055085">
    <property type="term" value="P:transmembrane transport"/>
    <property type="evidence" value="ECO:0007669"/>
    <property type="project" value="InterPro"/>
</dbReference>
<keyword evidence="4 7" id="KW-0812">Transmembrane</keyword>
<feature type="transmembrane region" description="Helical" evidence="7">
    <location>
        <begin position="265"/>
        <end position="287"/>
    </location>
</feature>
<dbReference type="GeneID" id="93164237"/>
<dbReference type="Proteomes" id="UP000037392">
    <property type="component" value="Unassembled WGS sequence"/>
</dbReference>
<comment type="caution">
    <text evidence="9">The sequence shown here is derived from an EMBL/GenBank/DDBJ whole genome shotgun (WGS) entry which is preliminary data.</text>
</comment>
<name>A0A0J9BNY7_9FIRM</name>
<dbReference type="CDD" id="cd06261">
    <property type="entry name" value="TM_PBP2"/>
    <property type="match status" value="1"/>
</dbReference>
<comment type="subcellular location">
    <subcellularLocation>
        <location evidence="1 7">Cell membrane</location>
        <topology evidence="1 7">Multi-pass membrane protein</topology>
    </subcellularLocation>
</comment>
<evidence type="ECO:0000256" key="5">
    <source>
        <dbReference type="ARBA" id="ARBA00022989"/>
    </source>
</evidence>
<dbReference type="EMBL" id="ADLK01000037">
    <property type="protein sequence ID" value="KMW14513.1"/>
    <property type="molecule type" value="Genomic_DNA"/>
</dbReference>
<proteinExistence type="inferred from homology"/>
<keyword evidence="2 7" id="KW-0813">Transport</keyword>
<evidence type="ECO:0000256" key="1">
    <source>
        <dbReference type="ARBA" id="ARBA00004651"/>
    </source>
</evidence>
<reference evidence="9 10" key="1">
    <citation type="submission" date="2011-04" db="EMBL/GenBank/DDBJ databases">
        <title>The Genome Sequence of Clostridium citroniae WAL-19142.</title>
        <authorList>
            <consortium name="The Broad Institute Genome Sequencing Platform"/>
            <person name="Earl A."/>
            <person name="Ward D."/>
            <person name="Feldgarden M."/>
            <person name="Gevers D."/>
            <person name="Warren Y.A."/>
            <person name="Tyrrell K.L."/>
            <person name="Citron D.M."/>
            <person name="Goldstein E.J."/>
            <person name="Daigneault M."/>
            <person name="Allen-Vercoe E."/>
            <person name="Young S.K."/>
            <person name="Zeng Q."/>
            <person name="Gargeya S."/>
            <person name="Fitzgerald M."/>
            <person name="Haas B."/>
            <person name="Abouelleil A."/>
            <person name="Alvarado L."/>
            <person name="Arachchi H.M."/>
            <person name="Berlin A."/>
            <person name="Brown A."/>
            <person name="Chapman S.B."/>
            <person name="Chen Z."/>
            <person name="Dunbar C."/>
            <person name="Freedman E."/>
            <person name="Gearin G."/>
            <person name="Gellesch M."/>
            <person name="Goldberg J."/>
            <person name="Griggs A."/>
            <person name="Gujja S."/>
            <person name="Heilman E.R."/>
            <person name="Heiman D."/>
            <person name="Howarth C."/>
            <person name="Larson L."/>
            <person name="Lui A."/>
            <person name="MacDonald P.J."/>
            <person name="Mehta T."/>
            <person name="Montmayeur A."/>
            <person name="Murphy C."/>
            <person name="Neiman D."/>
            <person name="Pearson M."/>
            <person name="Priest M."/>
            <person name="Roberts A."/>
            <person name="Saif S."/>
            <person name="Shea T."/>
            <person name="Shenoy N."/>
            <person name="Sisk P."/>
            <person name="Stolte C."/>
            <person name="Sykes S."/>
            <person name="White J."/>
            <person name="Yandava C."/>
            <person name="Wortman J."/>
            <person name="Nusbaum C."/>
            <person name="Birren B."/>
        </authorList>
    </citation>
    <scope>NUCLEOTIDE SEQUENCE [LARGE SCALE GENOMIC DNA]</scope>
    <source>
        <strain evidence="9 10">WAL-19142</strain>
    </source>
</reference>
<dbReference type="InterPro" id="IPR035906">
    <property type="entry name" value="MetI-like_sf"/>
</dbReference>